<accession>A0A4Y1XMX0</accession>
<gene>
    <name evidence="1" type="ORF">A5CBH24_16030</name>
</gene>
<dbReference type="InterPro" id="IPR013783">
    <property type="entry name" value="Ig-like_fold"/>
</dbReference>
<dbReference type="KEGG" id="acou:A5CBH24_16030"/>
<dbReference type="SUPFAM" id="SSF49265">
    <property type="entry name" value="Fibronectin type III"/>
    <property type="match status" value="2"/>
</dbReference>
<reference evidence="2" key="1">
    <citation type="submission" date="2019-06" db="EMBL/GenBank/DDBJ databases">
        <title>Alistipes onderdonkii subsp. vulgaris subsp. nov., Alistipes dispar sp. nov. and Alistipes communis sp. nov., isolated from human faeces, and creation of Alistipes onderdonkii subsp. onderdonkii subsp. nov.</title>
        <authorList>
            <person name="Sakamoto M."/>
            <person name="Ikeyama N."/>
            <person name="Ogata Y."/>
            <person name="Suda W."/>
            <person name="Iino T."/>
            <person name="Hattori M."/>
            <person name="Ohkuma M."/>
        </authorList>
    </citation>
    <scope>NUCLEOTIDE SEQUENCE [LARGE SCALE GENOMIC DNA]</scope>
    <source>
        <strain evidence="2">5CBH24</strain>
    </source>
</reference>
<dbReference type="Proteomes" id="UP000318946">
    <property type="component" value="Chromosome"/>
</dbReference>
<dbReference type="Gene3D" id="2.60.40.10">
    <property type="entry name" value="Immunoglobulins"/>
    <property type="match status" value="3"/>
</dbReference>
<proteinExistence type="predicted"/>
<dbReference type="PROSITE" id="PS50853">
    <property type="entry name" value="FN3"/>
    <property type="match status" value="1"/>
</dbReference>
<dbReference type="EMBL" id="AP019735">
    <property type="protein sequence ID" value="BBL04290.1"/>
    <property type="molecule type" value="Genomic_DNA"/>
</dbReference>
<dbReference type="InterPro" id="IPR036116">
    <property type="entry name" value="FN3_sf"/>
</dbReference>
<dbReference type="SMART" id="SM00060">
    <property type="entry name" value="FN3"/>
    <property type="match status" value="3"/>
</dbReference>
<dbReference type="AlphaFoldDB" id="A0A4Y1XMX0"/>
<name>A0A4Y1XMX0_9BACT</name>
<evidence type="ECO:0000313" key="2">
    <source>
        <dbReference type="Proteomes" id="UP000318946"/>
    </source>
</evidence>
<sequence length="569" mass="61826">MPAPAEVSYDEMNSSSSSIGVYWDANAALKSGATSFTVQILKKKDVGGDAYDNTVSHTLQSSDSPYDASQFTGLTEGSKYFVRVRANYPRSVYSEWAYILSSYNVPAKVKVGTGVMHIDPNAKNGPEDVTVVPFFSDLNLKWEEDDTAESYVIYIDDQKVGETEELSYHVTGLDYNTSYSVSVASVYSDGSEVKADPEPTKTGNIQQITRNVGPTHLSVNWDDVSGGAGAGSRAYQVELSKEESMANPIYSIYCVDGQASTNGSFGSSSWYGKENGTNLLPPTSISFGQLEPATTYYFRVKTVGNYSFQGSKGTVTIKATNGESDFSPVITLRTEAEHTPAANEILYQGFDNITMQSDFINTAAGTTPYWSDKAIVSKQADTPNPWEGAWVVYPFANSHLLATWGMASTANYIDGQATYKGQANRIAGDKSGSLKGWYIGDQVSPHQGYVKVGTSSKDGFYIATPALDSPLLSAEGTLCTFSFKGCPLMTDGRVVDIEVYRAATKTFEKVTSITMDSTLADGWTSSDYLCNYKWTTYSIDITLHPGDNVAVISTNKSRFAIDDIMIVKK</sequence>
<accession>A0A4Y1WT86</accession>
<protein>
    <submittedName>
        <fullName evidence="1">Uncharacterized protein</fullName>
    </submittedName>
</protein>
<organism evidence="1 2">
    <name type="scientific">Alistipes communis</name>
    <dbReference type="NCBI Taxonomy" id="2585118"/>
    <lineage>
        <taxon>Bacteria</taxon>
        <taxon>Pseudomonadati</taxon>
        <taxon>Bacteroidota</taxon>
        <taxon>Bacteroidia</taxon>
        <taxon>Bacteroidales</taxon>
        <taxon>Rikenellaceae</taxon>
        <taxon>Alistipes</taxon>
    </lineage>
</organism>
<dbReference type="InterPro" id="IPR003961">
    <property type="entry name" value="FN3_dom"/>
</dbReference>
<evidence type="ECO:0000313" key="1">
    <source>
        <dbReference type="EMBL" id="BBL04290.1"/>
    </source>
</evidence>
<dbReference type="CDD" id="cd00063">
    <property type="entry name" value="FN3"/>
    <property type="match status" value="1"/>
</dbReference>
<keyword evidence="2" id="KW-1185">Reference proteome</keyword>